<sequence length="75" mass="8270">MSDKSGIQHNTDSSDARSPSRIERFKTLMIENPLVPIGIIFTGAVLINGARTMRSSGNSVHKIHKGKYMQDSPDE</sequence>
<dbReference type="Proteomes" id="UP001651158">
    <property type="component" value="Unassembled WGS sequence"/>
</dbReference>
<reference evidence="8 9" key="1">
    <citation type="journal article" date="2022" name="Front. Cell. Infect. Microbiol.">
        <title>The Genomes of Two Strains of Taenia crassiceps the Animal Model for the Study of Human Cysticercosis.</title>
        <authorList>
            <person name="Bobes R.J."/>
            <person name="Estrada K."/>
            <person name="Rios-Valencia D.G."/>
            <person name="Calderon-Gallegos A."/>
            <person name="de la Torre P."/>
            <person name="Carrero J.C."/>
            <person name="Sanchez-Flores A."/>
            <person name="Laclette J.P."/>
        </authorList>
    </citation>
    <scope>NUCLEOTIDE SEQUENCE [LARGE SCALE GENOMIC DNA]</scope>
    <source>
        <strain evidence="8">WFUcys</strain>
    </source>
</reference>
<proteinExistence type="predicted"/>
<keyword evidence="4 6" id="KW-0472">Membrane</keyword>
<dbReference type="InterPro" id="IPR007667">
    <property type="entry name" value="Hypoxia_induced_domain"/>
</dbReference>
<dbReference type="Pfam" id="PF04588">
    <property type="entry name" value="HIG_1_N"/>
    <property type="match status" value="1"/>
</dbReference>
<dbReference type="EMBL" id="JAKROA010000012">
    <property type="protein sequence ID" value="KAL5104446.1"/>
    <property type="molecule type" value="Genomic_DNA"/>
</dbReference>
<accession>A0ABR4Q420</accession>
<comment type="subcellular location">
    <subcellularLocation>
        <location evidence="1">Mitochondrion</location>
    </subcellularLocation>
</comment>
<protein>
    <recommendedName>
        <fullName evidence="7">HIG1 domain-containing protein</fullName>
    </recommendedName>
</protein>
<feature type="domain" description="HIG1" evidence="7">
    <location>
        <begin position="31"/>
        <end position="64"/>
    </location>
</feature>
<gene>
    <name evidence="8" type="ORF">TcWFU_003920</name>
</gene>
<feature type="region of interest" description="Disordered" evidence="5">
    <location>
        <begin position="54"/>
        <end position="75"/>
    </location>
</feature>
<evidence type="ECO:0000259" key="7">
    <source>
        <dbReference type="Pfam" id="PF04588"/>
    </source>
</evidence>
<feature type="compositionally biased region" description="Polar residues" evidence="5">
    <location>
        <begin position="1"/>
        <end position="11"/>
    </location>
</feature>
<keyword evidence="3 6" id="KW-1133">Transmembrane helix</keyword>
<evidence type="ECO:0000256" key="5">
    <source>
        <dbReference type="SAM" id="MobiDB-lite"/>
    </source>
</evidence>
<evidence type="ECO:0000256" key="4">
    <source>
        <dbReference type="ARBA" id="ARBA00023136"/>
    </source>
</evidence>
<feature type="transmembrane region" description="Helical" evidence="6">
    <location>
        <begin position="33"/>
        <end position="50"/>
    </location>
</feature>
<feature type="region of interest" description="Disordered" evidence="5">
    <location>
        <begin position="1"/>
        <end position="20"/>
    </location>
</feature>
<evidence type="ECO:0000256" key="1">
    <source>
        <dbReference type="ARBA" id="ARBA00004173"/>
    </source>
</evidence>
<evidence type="ECO:0000256" key="3">
    <source>
        <dbReference type="ARBA" id="ARBA00022989"/>
    </source>
</evidence>
<evidence type="ECO:0000313" key="9">
    <source>
        <dbReference type="Proteomes" id="UP001651158"/>
    </source>
</evidence>
<organism evidence="8 9">
    <name type="scientific">Taenia crassiceps</name>
    <dbReference type="NCBI Taxonomy" id="6207"/>
    <lineage>
        <taxon>Eukaryota</taxon>
        <taxon>Metazoa</taxon>
        <taxon>Spiralia</taxon>
        <taxon>Lophotrochozoa</taxon>
        <taxon>Platyhelminthes</taxon>
        <taxon>Cestoda</taxon>
        <taxon>Eucestoda</taxon>
        <taxon>Cyclophyllidea</taxon>
        <taxon>Taeniidae</taxon>
        <taxon>Taenia</taxon>
    </lineage>
</organism>
<evidence type="ECO:0000256" key="2">
    <source>
        <dbReference type="ARBA" id="ARBA00022692"/>
    </source>
</evidence>
<evidence type="ECO:0000256" key="6">
    <source>
        <dbReference type="SAM" id="Phobius"/>
    </source>
</evidence>
<name>A0ABR4Q420_9CEST</name>
<keyword evidence="9" id="KW-1185">Reference proteome</keyword>
<keyword evidence="2 6" id="KW-0812">Transmembrane</keyword>
<evidence type="ECO:0000313" key="8">
    <source>
        <dbReference type="EMBL" id="KAL5104446.1"/>
    </source>
</evidence>
<comment type="caution">
    <text evidence="8">The sequence shown here is derived from an EMBL/GenBank/DDBJ whole genome shotgun (WGS) entry which is preliminary data.</text>
</comment>